<keyword evidence="1" id="KW-0853">WD repeat</keyword>
<keyword evidence="6" id="KW-1185">Reference proteome</keyword>
<organism evidence="5 6">
    <name type="scientific">Panicum virgatum</name>
    <name type="common">Blackwell switchgrass</name>
    <dbReference type="NCBI Taxonomy" id="38727"/>
    <lineage>
        <taxon>Eukaryota</taxon>
        <taxon>Viridiplantae</taxon>
        <taxon>Streptophyta</taxon>
        <taxon>Embryophyta</taxon>
        <taxon>Tracheophyta</taxon>
        <taxon>Spermatophyta</taxon>
        <taxon>Magnoliopsida</taxon>
        <taxon>Liliopsida</taxon>
        <taxon>Poales</taxon>
        <taxon>Poaceae</taxon>
        <taxon>PACMAD clade</taxon>
        <taxon>Panicoideae</taxon>
        <taxon>Panicodae</taxon>
        <taxon>Paniceae</taxon>
        <taxon>Panicinae</taxon>
        <taxon>Panicum</taxon>
        <taxon>Panicum sect. Hiantes</taxon>
    </lineage>
</organism>
<dbReference type="GO" id="GO:0071230">
    <property type="term" value="P:cellular response to amino acid stimulus"/>
    <property type="evidence" value="ECO:0007669"/>
    <property type="project" value="TreeGrafter"/>
</dbReference>
<evidence type="ECO:0000313" key="5">
    <source>
        <dbReference type="EMBL" id="KAG2533641.1"/>
    </source>
</evidence>
<comment type="caution">
    <text evidence="5">The sequence shown here is derived from an EMBL/GenBank/DDBJ whole genome shotgun (WGS) entry which is preliminary data.</text>
</comment>
<dbReference type="Proteomes" id="UP000823388">
    <property type="component" value="Chromosome 9N"/>
</dbReference>
<dbReference type="PRINTS" id="PR01547">
    <property type="entry name" value="YEAST176DUF"/>
</dbReference>
<dbReference type="SMART" id="SM01302">
    <property type="entry name" value="Raptor_N"/>
    <property type="match status" value="1"/>
</dbReference>
<evidence type="ECO:0000256" key="3">
    <source>
        <dbReference type="SAM" id="MobiDB-lite"/>
    </source>
</evidence>
<accession>A0A8T0MA61</accession>
<dbReference type="EMBL" id="CM029054">
    <property type="protein sequence ID" value="KAG2533641.1"/>
    <property type="molecule type" value="Genomic_DNA"/>
</dbReference>
<reference evidence="5" key="1">
    <citation type="submission" date="2020-05" db="EMBL/GenBank/DDBJ databases">
        <title>WGS assembly of Panicum virgatum.</title>
        <authorList>
            <person name="Lovell J.T."/>
            <person name="Jenkins J."/>
            <person name="Shu S."/>
            <person name="Juenger T.E."/>
            <person name="Schmutz J."/>
        </authorList>
    </citation>
    <scope>NUCLEOTIDE SEQUENCE</scope>
    <source>
        <strain evidence="5">AP13</strain>
    </source>
</reference>
<dbReference type="InterPro" id="IPR004083">
    <property type="entry name" value="Raptor"/>
</dbReference>
<dbReference type="AlphaFoldDB" id="A0A8T0MA61"/>
<dbReference type="GO" id="GO:0030674">
    <property type="term" value="F:protein-macromolecule adaptor activity"/>
    <property type="evidence" value="ECO:0007669"/>
    <property type="project" value="TreeGrafter"/>
</dbReference>
<evidence type="ECO:0000313" key="6">
    <source>
        <dbReference type="Proteomes" id="UP000823388"/>
    </source>
</evidence>
<protein>
    <recommendedName>
        <fullName evidence="4">Raptor N-terminal CASPase-like domain-containing protein</fullName>
    </recommendedName>
</protein>
<evidence type="ECO:0000256" key="2">
    <source>
        <dbReference type="ARBA" id="ARBA00022737"/>
    </source>
</evidence>
<dbReference type="GO" id="GO:0005737">
    <property type="term" value="C:cytoplasm"/>
    <property type="evidence" value="ECO:0007669"/>
    <property type="project" value="TreeGrafter"/>
</dbReference>
<dbReference type="GO" id="GO:0030307">
    <property type="term" value="P:positive regulation of cell growth"/>
    <property type="evidence" value="ECO:0007669"/>
    <property type="project" value="TreeGrafter"/>
</dbReference>
<dbReference type="Pfam" id="PF14538">
    <property type="entry name" value="Raptor_N"/>
    <property type="match status" value="1"/>
</dbReference>
<keyword evidence="2" id="KW-0677">Repeat</keyword>
<dbReference type="PANTHER" id="PTHR12848">
    <property type="entry name" value="REGULATORY-ASSOCIATED PROTEIN OF MTOR"/>
    <property type="match status" value="1"/>
</dbReference>
<dbReference type="InterPro" id="IPR029347">
    <property type="entry name" value="Raptor_N"/>
</dbReference>
<dbReference type="GO" id="GO:0031931">
    <property type="term" value="C:TORC1 complex"/>
    <property type="evidence" value="ECO:0007669"/>
    <property type="project" value="InterPro"/>
</dbReference>
<evidence type="ECO:0000259" key="4">
    <source>
        <dbReference type="SMART" id="SM01302"/>
    </source>
</evidence>
<dbReference type="GO" id="GO:0009267">
    <property type="term" value="P:cellular response to starvation"/>
    <property type="evidence" value="ECO:0007669"/>
    <property type="project" value="TreeGrafter"/>
</dbReference>
<dbReference type="GO" id="GO:0010506">
    <property type="term" value="P:regulation of autophagy"/>
    <property type="evidence" value="ECO:0007669"/>
    <property type="project" value="TreeGrafter"/>
</dbReference>
<dbReference type="PANTHER" id="PTHR12848:SF16">
    <property type="entry name" value="REGULATORY-ASSOCIATED PROTEIN OF MTOR"/>
    <property type="match status" value="1"/>
</dbReference>
<name>A0A8T0MA61_PANVG</name>
<feature type="domain" description="Raptor N-terminal CASPase-like" evidence="4">
    <location>
        <begin position="99"/>
        <end position="217"/>
    </location>
</feature>
<evidence type="ECO:0000256" key="1">
    <source>
        <dbReference type="ARBA" id="ARBA00022574"/>
    </source>
</evidence>
<proteinExistence type="predicted"/>
<gene>
    <name evidence="5" type="ORF">PVAP13_9NG014626</name>
</gene>
<dbReference type="GO" id="GO:0031929">
    <property type="term" value="P:TOR signaling"/>
    <property type="evidence" value="ECO:0007669"/>
    <property type="project" value="InterPro"/>
</dbReference>
<sequence>MAGGDVMPSRLGHSSSSPVPVPLPNHHHSHVPDDLPVVNGPKSRNGLEAADVEKPAPVAYLPQVVVLCEQRHEGIDEATAAAAGPSSSGPVSRWRSKDRMKTGCVALVLCLNSSVDPPDVIKISPCARMECWIDPFSMAPPKALENIGETLHSSMSAGNLRLVTSFSWILQWRKLKNFAILAASMPDQRESFSIIMDMVYQSLRLMVRFGCLTRVIHSIFHFRLLILIHG</sequence>
<feature type="region of interest" description="Disordered" evidence="3">
    <location>
        <begin position="1"/>
        <end position="47"/>
    </location>
</feature>